<feature type="region of interest" description="Disordered" evidence="1">
    <location>
        <begin position="105"/>
        <end position="143"/>
    </location>
</feature>
<dbReference type="PANTHER" id="PTHR14778">
    <property type="entry name" value="KINETOCHORE-ASSOCIATED PROTEIN DSN1 HOMOLOG"/>
    <property type="match status" value="1"/>
</dbReference>
<protein>
    <submittedName>
        <fullName evidence="2">Uncharacterized protein</fullName>
    </submittedName>
</protein>
<feature type="region of interest" description="Disordered" evidence="1">
    <location>
        <begin position="355"/>
        <end position="418"/>
    </location>
</feature>
<feature type="region of interest" description="Disordered" evidence="1">
    <location>
        <begin position="1"/>
        <end position="91"/>
    </location>
</feature>
<accession>A0A7H9HTF2</accession>
<dbReference type="AlphaFoldDB" id="A0A7H9HTF2"/>
<dbReference type="PANTHER" id="PTHR14778:SF2">
    <property type="entry name" value="KINETOCHORE-ASSOCIATED PROTEIN DSN1 HOMOLOG"/>
    <property type="match status" value="1"/>
</dbReference>
<dbReference type="GO" id="GO:0051301">
    <property type="term" value="P:cell division"/>
    <property type="evidence" value="ECO:0007669"/>
    <property type="project" value="InterPro"/>
</dbReference>
<evidence type="ECO:0000313" key="3">
    <source>
        <dbReference type="Proteomes" id="UP000510647"/>
    </source>
</evidence>
<sequence>MSFERSKSLSRTPPPRKRSYPLKMETIPMSSSYEELKGAHTHNDERLTSGGEAMYGDLKPGMSSFEADDDFKFKRHKNKQSNGVPSLGERLDNLQDIKKARWVDNFNSSMPNGREAIPNGGSSPDPRVQDHSQPYSQGVQGSGGLKSAPYMPYMYYYPVPTQSAPMVPFVGSPVHPVQMEGGHYMNSSHSVMPNSSLQPFFPPLPQQPRYENGGSQLLPPATFYPYNVVQSQQQQAQRTKDRRKSVLDNRGRRLSLLALQDDQHGIVSPHKSVPERDFHRHIGNTSFGKGLQLRQLFNWCIIRALRKLEEKESSSRRTPGNAGDKYVDPTKIALSILKEFVNDLRKGAIDIDWEAEEDASDDDEPIATGEDTELRELFEDDEDIDKGKAHNEKHTKRRVRPKVSRSEDSKIPNSKNVQNEKNLQALESRIKDIKKEIESWAQVLSAQRPEAEWKAIDTEISSTSLPPPKDQSIEHTIDNIQKDLIQRLDRLQIHSHLLGSTSQALSLVIKDKHDKLSQDFTSTTKHNDPEIDPKTLLKSLSKSIAH</sequence>
<dbReference type="EMBL" id="CP059270">
    <property type="protein sequence ID" value="QLQ80513.1"/>
    <property type="molecule type" value="Genomic_DNA"/>
</dbReference>
<dbReference type="GO" id="GO:0000444">
    <property type="term" value="C:MIS12/MIND type complex"/>
    <property type="evidence" value="ECO:0007669"/>
    <property type="project" value="InterPro"/>
</dbReference>
<name>A0A7H9HTF2_9SACH</name>
<organism evidence="2 3">
    <name type="scientific">Torulaspora globosa</name>
    <dbReference type="NCBI Taxonomy" id="48254"/>
    <lineage>
        <taxon>Eukaryota</taxon>
        <taxon>Fungi</taxon>
        <taxon>Dikarya</taxon>
        <taxon>Ascomycota</taxon>
        <taxon>Saccharomycotina</taxon>
        <taxon>Saccharomycetes</taxon>
        <taxon>Saccharomycetales</taxon>
        <taxon>Saccharomycetaceae</taxon>
        <taxon>Torulaspora</taxon>
    </lineage>
</organism>
<dbReference type="Proteomes" id="UP000510647">
    <property type="component" value="Chromosome 4"/>
</dbReference>
<keyword evidence="3" id="KW-1185">Reference proteome</keyword>
<feature type="compositionally biased region" description="Acidic residues" evidence="1">
    <location>
        <begin position="355"/>
        <end position="371"/>
    </location>
</feature>
<dbReference type="InterPro" id="IPR013218">
    <property type="entry name" value="Dsn1/Mis13"/>
</dbReference>
<feature type="compositionally biased region" description="Basic and acidic residues" evidence="1">
    <location>
        <begin position="34"/>
        <end position="47"/>
    </location>
</feature>
<dbReference type="GO" id="GO:0007059">
    <property type="term" value="P:chromosome segregation"/>
    <property type="evidence" value="ECO:0007669"/>
    <property type="project" value="InterPro"/>
</dbReference>
<dbReference type="Pfam" id="PF08202">
    <property type="entry name" value="MIS13"/>
    <property type="match status" value="1"/>
</dbReference>
<dbReference type="OrthoDB" id="3364649at2759"/>
<proteinExistence type="predicted"/>
<feature type="compositionally biased region" description="Basic residues" evidence="1">
    <location>
        <begin position="393"/>
        <end position="403"/>
    </location>
</feature>
<evidence type="ECO:0000256" key="1">
    <source>
        <dbReference type="SAM" id="MobiDB-lite"/>
    </source>
</evidence>
<reference evidence="2 3" key="1">
    <citation type="submission" date="2020-06" db="EMBL/GenBank/DDBJ databases">
        <title>The yeast mating-type switching endonuclease HO is a domesticated member of an unorthodox homing genetic element family.</title>
        <authorList>
            <person name="Coughlan A.Y."/>
            <person name="Lombardi L."/>
            <person name="Braun-Galleani S."/>
            <person name="Martos A.R."/>
            <person name="Galeote V."/>
            <person name="Bigey F."/>
            <person name="Dequin S."/>
            <person name="Byrne K.P."/>
            <person name="Wolfe K.H."/>
        </authorList>
    </citation>
    <scope>NUCLEOTIDE SEQUENCE [LARGE SCALE GENOMIC DNA]</scope>
    <source>
        <strain evidence="2 3">CBS2947</strain>
    </source>
</reference>
<gene>
    <name evidence="2" type="ORF">HG537_0D05130</name>
</gene>
<evidence type="ECO:0000313" key="2">
    <source>
        <dbReference type="EMBL" id="QLQ80513.1"/>
    </source>
</evidence>